<evidence type="ECO:0000313" key="5">
    <source>
        <dbReference type="EMBL" id="SVB29373.1"/>
    </source>
</evidence>
<dbReference type="GO" id="GO:0051536">
    <property type="term" value="F:iron-sulfur cluster binding"/>
    <property type="evidence" value="ECO:0007669"/>
    <property type="project" value="InterPro"/>
</dbReference>
<evidence type="ECO:0008006" key="6">
    <source>
        <dbReference type="Google" id="ProtNLM"/>
    </source>
</evidence>
<dbReference type="Pfam" id="PF00384">
    <property type="entry name" value="Molybdopterin"/>
    <property type="match status" value="1"/>
</dbReference>
<dbReference type="PANTHER" id="PTHR43105">
    <property type="entry name" value="RESPIRATORY NITRATE REDUCTASE"/>
    <property type="match status" value="1"/>
</dbReference>
<feature type="domain" description="NADH-ubiquinone oxidoreductase 75 kDa subunit mitochondrial-like" evidence="4">
    <location>
        <begin position="88"/>
        <end position="129"/>
    </location>
</feature>
<dbReference type="Gene3D" id="3.40.50.740">
    <property type="match status" value="1"/>
</dbReference>
<feature type="non-terminal residue" evidence="5">
    <location>
        <position position="1"/>
    </location>
</feature>
<dbReference type="SUPFAM" id="SSF53706">
    <property type="entry name" value="Formate dehydrogenase/DMSO reductase, domains 1-3"/>
    <property type="match status" value="1"/>
</dbReference>
<organism evidence="5">
    <name type="scientific">marine metagenome</name>
    <dbReference type="NCBI Taxonomy" id="408172"/>
    <lineage>
        <taxon>unclassified sequences</taxon>
        <taxon>metagenomes</taxon>
        <taxon>ecological metagenomes</taxon>
    </lineage>
</organism>
<proteinExistence type="predicted"/>
<dbReference type="GO" id="GO:0016651">
    <property type="term" value="F:oxidoreductase activity, acting on NAD(P)H"/>
    <property type="evidence" value="ECO:0007669"/>
    <property type="project" value="InterPro"/>
</dbReference>
<dbReference type="Pfam" id="PF09326">
    <property type="entry name" value="NADH_dhqG_C"/>
    <property type="match status" value="1"/>
</dbReference>
<evidence type="ECO:0000259" key="3">
    <source>
        <dbReference type="Pfam" id="PF00384"/>
    </source>
</evidence>
<evidence type="ECO:0000256" key="2">
    <source>
        <dbReference type="ARBA" id="ARBA00034078"/>
    </source>
</evidence>
<accession>A0A382CVP9</accession>
<evidence type="ECO:0000256" key="1">
    <source>
        <dbReference type="ARBA" id="ARBA00001966"/>
    </source>
</evidence>
<dbReference type="AlphaFoldDB" id="A0A382CVP9"/>
<dbReference type="GO" id="GO:0016020">
    <property type="term" value="C:membrane"/>
    <property type="evidence" value="ECO:0007669"/>
    <property type="project" value="TreeGrafter"/>
</dbReference>
<reference evidence="5" key="1">
    <citation type="submission" date="2018-05" db="EMBL/GenBank/DDBJ databases">
        <authorList>
            <person name="Lanie J.A."/>
            <person name="Ng W.-L."/>
            <person name="Kazmierczak K.M."/>
            <person name="Andrzejewski T.M."/>
            <person name="Davidsen T.M."/>
            <person name="Wayne K.J."/>
            <person name="Tettelin H."/>
            <person name="Glass J.I."/>
            <person name="Rusch D."/>
            <person name="Podicherti R."/>
            <person name="Tsui H.-C.T."/>
            <person name="Winkler M.E."/>
        </authorList>
    </citation>
    <scope>NUCLEOTIDE SEQUENCE</scope>
</reference>
<comment type="cofactor">
    <cofactor evidence="2">
        <name>[2Fe-2S] cluster</name>
        <dbReference type="ChEBI" id="CHEBI:190135"/>
    </cofactor>
</comment>
<feature type="domain" description="Molybdopterin oxidoreductase" evidence="3">
    <location>
        <begin position="1"/>
        <end position="62"/>
    </location>
</feature>
<protein>
    <recommendedName>
        <fullName evidence="6">Molybdopterin oxidoreductase domain-containing protein</fullName>
    </recommendedName>
</protein>
<sequence>IIYIGTHGDKGAEMADIILPGAAYTEQDGHFTNLEGKIQKAFKASYPPGEAMEDWKIVNDLSALLKRKKLYNSKEELIDSMMNYIKLNKKDKNNKITETEFLSEKILIDPIDYYYSNAIARSSNTMSECRSEKLKIKSTGTDG</sequence>
<gene>
    <name evidence="5" type="ORF">METZ01_LOCUS182227</name>
</gene>
<dbReference type="EMBL" id="UINC01036031">
    <property type="protein sequence ID" value="SVB29373.1"/>
    <property type="molecule type" value="Genomic_DNA"/>
</dbReference>
<dbReference type="PANTHER" id="PTHR43105:SF13">
    <property type="entry name" value="NADH-UBIQUINONE OXIDOREDUCTASE 75 KDA SUBUNIT, MITOCHONDRIAL"/>
    <property type="match status" value="1"/>
</dbReference>
<dbReference type="InterPro" id="IPR006656">
    <property type="entry name" value="Mopterin_OxRdtase"/>
</dbReference>
<dbReference type="InterPro" id="IPR015405">
    <property type="entry name" value="NDUFS1-like_C"/>
</dbReference>
<comment type="cofactor">
    <cofactor evidence="1">
        <name>[4Fe-4S] cluster</name>
        <dbReference type="ChEBI" id="CHEBI:49883"/>
    </cofactor>
</comment>
<name>A0A382CVP9_9ZZZZ</name>
<evidence type="ECO:0000259" key="4">
    <source>
        <dbReference type="Pfam" id="PF09326"/>
    </source>
</evidence>
<dbReference type="InterPro" id="IPR050123">
    <property type="entry name" value="Prok_molybdopt-oxidoreductase"/>
</dbReference>